<protein>
    <submittedName>
        <fullName evidence="2">Uncharacterized protein</fullName>
    </submittedName>
</protein>
<dbReference type="OrthoDB" id="2585251at2759"/>
<dbReference type="EMBL" id="KV417597">
    <property type="protein sequence ID" value="KZP16132.1"/>
    <property type="molecule type" value="Genomic_DNA"/>
</dbReference>
<evidence type="ECO:0000313" key="3">
    <source>
        <dbReference type="Proteomes" id="UP000076532"/>
    </source>
</evidence>
<accession>A0A166EUY6</accession>
<feature type="compositionally biased region" description="Acidic residues" evidence="1">
    <location>
        <begin position="323"/>
        <end position="336"/>
    </location>
</feature>
<name>A0A166EUY6_9AGAM</name>
<feature type="region of interest" description="Disordered" evidence="1">
    <location>
        <begin position="1"/>
        <end position="21"/>
    </location>
</feature>
<reference evidence="2 3" key="1">
    <citation type="journal article" date="2016" name="Mol. Biol. Evol.">
        <title>Comparative Genomics of Early-Diverging Mushroom-Forming Fungi Provides Insights into the Origins of Lignocellulose Decay Capabilities.</title>
        <authorList>
            <person name="Nagy L.G."/>
            <person name="Riley R."/>
            <person name="Tritt A."/>
            <person name="Adam C."/>
            <person name="Daum C."/>
            <person name="Floudas D."/>
            <person name="Sun H."/>
            <person name="Yadav J.S."/>
            <person name="Pangilinan J."/>
            <person name="Larsson K.H."/>
            <person name="Matsuura K."/>
            <person name="Barry K."/>
            <person name="Labutti K."/>
            <person name="Kuo R."/>
            <person name="Ohm R.A."/>
            <person name="Bhattacharya S.S."/>
            <person name="Shirouzu T."/>
            <person name="Yoshinaga Y."/>
            <person name="Martin F.M."/>
            <person name="Grigoriev I.V."/>
            <person name="Hibbett D.S."/>
        </authorList>
    </citation>
    <scope>NUCLEOTIDE SEQUENCE [LARGE SCALE GENOMIC DNA]</scope>
    <source>
        <strain evidence="2 3">CBS 109695</strain>
    </source>
</reference>
<evidence type="ECO:0000256" key="1">
    <source>
        <dbReference type="SAM" id="MobiDB-lite"/>
    </source>
</evidence>
<feature type="region of interest" description="Disordered" evidence="1">
    <location>
        <begin position="321"/>
        <end position="357"/>
    </location>
</feature>
<dbReference type="STRING" id="436010.A0A166EUY6"/>
<feature type="region of interest" description="Disordered" evidence="1">
    <location>
        <begin position="404"/>
        <end position="427"/>
    </location>
</feature>
<dbReference type="AlphaFoldDB" id="A0A166EUY6"/>
<sequence>MGVISAAHPGQEQAETGISVQDKAKAQNEKYTVTQKVVQQTRNALNNFFAHLTAPGLRAPSSAFPIAARSMHTGTNVGIQNIRSNLSFPVRHALSRGPHLPRAHMVPRTTMQVGLGSARNFSSARPIFQNLAQNVPVAGRAFWEADWDVIKMRDERRVKMGKENGSKAQAKSKEMIKPTIKSDISTSDSEAAAELEHYFPTANPTTADLTTYLLIPIAPTPTSRLPLASDSERFLPLPALAMRVSSLFARLDTANVWHKEVSCDAYSTGRHSNEQGDGVCTILRVTFTGWTAAEVRSVIGESGTGWCELYEARSPTVAAMSDVDSEDGASETDAFSDADSQWASHDGGAHENDIDPSQSFVLPTLDFSSSFLAAPSAGPSPALSRAPSEIDMLSYASLSPDATEAWETGTSSDGGSGESWAQPSVHSSSRFGFGFSSDFAGRVGAENMGLREPQPRL</sequence>
<gene>
    <name evidence="2" type="ORF">FIBSPDRAFT_921034</name>
</gene>
<dbReference type="Proteomes" id="UP000076532">
    <property type="component" value="Unassembled WGS sequence"/>
</dbReference>
<keyword evidence="3" id="KW-1185">Reference proteome</keyword>
<proteinExistence type="predicted"/>
<feature type="compositionally biased region" description="Basic and acidic residues" evidence="1">
    <location>
        <begin position="160"/>
        <end position="176"/>
    </location>
</feature>
<organism evidence="2 3">
    <name type="scientific">Athelia psychrophila</name>
    <dbReference type="NCBI Taxonomy" id="1759441"/>
    <lineage>
        <taxon>Eukaryota</taxon>
        <taxon>Fungi</taxon>
        <taxon>Dikarya</taxon>
        <taxon>Basidiomycota</taxon>
        <taxon>Agaricomycotina</taxon>
        <taxon>Agaricomycetes</taxon>
        <taxon>Agaricomycetidae</taxon>
        <taxon>Atheliales</taxon>
        <taxon>Atheliaceae</taxon>
        <taxon>Athelia</taxon>
    </lineage>
</organism>
<evidence type="ECO:0000313" key="2">
    <source>
        <dbReference type="EMBL" id="KZP16132.1"/>
    </source>
</evidence>
<feature type="region of interest" description="Disordered" evidence="1">
    <location>
        <begin position="160"/>
        <end position="183"/>
    </location>
</feature>